<evidence type="ECO:0000313" key="2">
    <source>
        <dbReference type="EMBL" id="KKU51226.1"/>
    </source>
</evidence>
<feature type="transmembrane region" description="Helical" evidence="1">
    <location>
        <begin position="297"/>
        <end position="316"/>
    </location>
</feature>
<reference evidence="2 3" key="1">
    <citation type="journal article" date="2015" name="Nature">
        <title>rRNA introns, odd ribosomes, and small enigmatic genomes across a large radiation of phyla.</title>
        <authorList>
            <person name="Brown C.T."/>
            <person name="Hug L.A."/>
            <person name="Thomas B.C."/>
            <person name="Sharon I."/>
            <person name="Castelle C.J."/>
            <person name="Singh A."/>
            <person name="Wilkins M.J."/>
            <person name="Williams K.H."/>
            <person name="Banfield J.F."/>
        </authorList>
    </citation>
    <scope>NUCLEOTIDE SEQUENCE [LARGE SCALE GENOMIC DNA]</scope>
</reference>
<gene>
    <name evidence="2" type="ORF">UX73_C0005G0014</name>
</gene>
<name>A0A0G1R204_UNCKA</name>
<keyword evidence="1" id="KW-0472">Membrane</keyword>
<protein>
    <submittedName>
        <fullName evidence="2">Uncharacterized protein</fullName>
    </submittedName>
</protein>
<evidence type="ECO:0000313" key="3">
    <source>
        <dbReference type="Proteomes" id="UP000034873"/>
    </source>
</evidence>
<feature type="transmembrane region" description="Helical" evidence="1">
    <location>
        <begin position="115"/>
        <end position="135"/>
    </location>
</feature>
<keyword evidence="1" id="KW-0812">Transmembrane</keyword>
<feature type="transmembrane region" description="Helical" evidence="1">
    <location>
        <begin position="5"/>
        <end position="22"/>
    </location>
</feature>
<accession>A0A0G1R204</accession>
<evidence type="ECO:0000256" key="1">
    <source>
        <dbReference type="SAM" id="Phobius"/>
    </source>
</evidence>
<dbReference type="AlphaFoldDB" id="A0A0G1R204"/>
<comment type="caution">
    <text evidence="2">The sequence shown here is derived from an EMBL/GenBank/DDBJ whole genome shotgun (WGS) entry which is preliminary data.</text>
</comment>
<feature type="transmembrane region" description="Helical" evidence="1">
    <location>
        <begin position="352"/>
        <end position="370"/>
    </location>
</feature>
<feature type="transmembrane region" description="Helical" evidence="1">
    <location>
        <begin position="165"/>
        <end position="193"/>
    </location>
</feature>
<proteinExistence type="predicted"/>
<sequence length="489" mass="55288">MNKYIAVGGFFAIFLVIGVFIHKDYGISWDEPIQRDYGLTVYNYITGKDKKLLTSNEKYYGPVFEVALVLVEKAFGLENLRDVYFARHFANFLVFYTGVFFFYLLLKDRYNSWKVGLFGGALLVLTPRIFAHAFYNPKDLPLLSAFIIGTYTLSKLLSKPSTGWVLAHAAACASTISIRIVGIILPAITILAVLKTAKNIKALSLFLFATFLVTVILWPTLWHAPLQEFVAAFEQMRQYPQSTQILYFGSLVKSTSLPWHYALGWMLVTLPVMYLAFFAIGLAAMVKGPKINLDYAVLFWLFAPLAAVIALKSVLYDEWRQLFFIYPAFLYVAIAGIVWLHGLLAKRPVMTWALLIAVFANMAAIAGTMIKLHPYENIYFNELAGNKAMLSERFDLDYWGLSYKQALTYIAANDKSSGIKVGAANFPGVANALLLDDLDSARLTVSEKTDSPNYYITNYRGQKERDKTNLWHSIKVYENEIVGIYKLQD</sequence>
<organism evidence="2 3">
    <name type="scientific">candidate division WWE3 bacterium GW2011_GWC1_47_10</name>
    <dbReference type="NCBI Taxonomy" id="1619122"/>
    <lineage>
        <taxon>Bacteria</taxon>
        <taxon>Katanobacteria</taxon>
    </lineage>
</organism>
<feature type="transmembrane region" description="Helical" evidence="1">
    <location>
        <begin position="262"/>
        <end position="285"/>
    </location>
</feature>
<dbReference type="STRING" id="1619122.UX73_C0005G0014"/>
<dbReference type="EMBL" id="LCNH01000005">
    <property type="protein sequence ID" value="KKU51226.1"/>
    <property type="molecule type" value="Genomic_DNA"/>
</dbReference>
<dbReference type="Proteomes" id="UP000034873">
    <property type="component" value="Unassembled WGS sequence"/>
</dbReference>
<feature type="transmembrane region" description="Helical" evidence="1">
    <location>
        <begin position="205"/>
        <end position="224"/>
    </location>
</feature>
<keyword evidence="1" id="KW-1133">Transmembrane helix</keyword>
<feature type="transmembrane region" description="Helical" evidence="1">
    <location>
        <begin position="85"/>
        <end position="106"/>
    </location>
</feature>
<feature type="transmembrane region" description="Helical" evidence="1">
    <location>
        <begin position="322"/>
        <end position="340"/>
    </location>
</feature>